<feature type="chain" id="PRO_5026999315" description="DUF1684 domain-containing protein" evidence="1">
    <location>
        <begin position="19"/>
        <end position="294"/>
    </location>
</feature>
<protein>
    <recommendedName>
        <fullName evidence="4">DUF1684 domain-containing protein</fullName>
    </recommendedName>
</protein>
<gene>
    <name evidence="2" type="ORF">DSM104443_02867</name>
</gene>
<organism evidence="2 3">
    <name type="scientific">Usitatibacter rugosus</name>
    <dbReference type="NCBI Taxonomy" id="2732067"/>
    <lineage>
        <taxon>Bacteria</taxon>
        <taxon>Pseudomonadati</taxon>
        <taxon>Pseudomonadota</taxon>
        <taxon>Betaproteobacteria</taxon>
        <taxon>Nitrosomonadales</taxon>
        <taxon>Usitatibacteraceae</taxon>
        <taxon>Usitatibacter</taxon>
    </lineage>
</organism>
<dbReference type="EMBL" id="CP053069">
    <property type="protein sequence ID" value="QJR11784.1"/>
    <property type="molecule type" value="Genomic_DNA"/>
</dbReference>
<keyword evidence="3" id="KW-1185">Reference proteome</keyword>
<evidence type="ECO:0000313" key="2">
    <source>
        <dbReference type="EMBL" id="QJR11784.1"/>
    </source>
</evidence>
<evidence type="ECO:0008006" key="4">
    <source>
        <dbReference type="Google" id="ProtNLM"/>
    </source>
</evidence>
<dbReference type="InterPro" id="IPR012467">
    <property type="entry name" value="DUF1684"/>
</dbReference>
<proteinExistence type="predicted"/>
<dbReference type="AlphaFoldDB" id="A0A6M4GZ42"/>
<dbReference type="KEGG" id="uru:DSM104443_02867"/>
<dbReference type="Proteomes" id="UP000501534">
    <property type="component" value="Chromosome"/>
</dbReference>
<keyword evidence="1" id="KW-0732">Signal</keyword>
<feature type="signal peptide" evidence="1">
    <location>
        <begin position="1"/>
        <end position="18"/>
    </location>
</feature>
<evidence type="ECO:0000256" key="1">
    <source>
        <dbReference type="SAM" id="SignalP"/>
    </source>
</evidence>
<sequence>MKHAAILLAALFAANAVAADPEHVKTVEAWRTKVEKSLRADNGWLTLAGRYVMKPGPNTFGTGDKNDIVFPAGLGPEKMGVINVEPGAVMVKLEPGVVMTKDGMEYTERRMSTTGETRDWVAMGRIAMHVIEREGRYILRLADNQSKVRSGFEGRVWYPVNDAYWVDAKFVPYKAGKTVPIVNVLDEVSDEPSPGYVEFKVGGKVQKLDVVGDDDGLFMIFRDDTAGKSTYKPGRFLYVEKKPEPNKTFKLDLNRAYNPPCAFSEYTTCPLPPEQNILKVKVEAGEKYPPRRAS</sequence>
<dbReference type="RefSeq" id="WP_171093403.1">
    <property type="nucleotide sequence ID" value="NZ_CP053069.1"/>
</dbReference>
<evidence type="ECO:0000313" key="3">
    <source>
        <dbReference type="Proteomes" id="UP000501534"/>
    </source>
</evidence>
<dbReference type="PANTHER" id="PTHR41913:SF1">
    <property type="entry name" value="DUF1684 DOMAIN-CONTAINING PROTEIN"/>
    <property type="match status" value="1"/>
</dbReference>
<name>A0A6M4GZ42_9PROT</name>
<dbReference type="PANTHER" id="PTHR41913">
    <property type="entry name" value="DUF1684 DOMAIN-CONTAINING PROTEIN"/>
    <property type="match status" value="1"/>
</dbReference>
<accession>A0A6M4GZ42</accession>
<dbReference type="Pfam" id="PF07920">
    <property type="entry name" value="DUF1684"/>
    <property type="match status" value="1"/>
</dbReference>
<reference evidence="2 3" key="1">
    <citation type="submission" date="2020-04" db="EMBL/GenBank/DDBJ databases">
        <title>Usitatibacter rugosus gen. nov., sp. nov. and Usitatibacter palustris sp. nov., novel members of Usitatibacteraceae fam. nov. within the order Nitrosomonadales isolated from soil.</title>
        <authorList>
            <person name="Huber K.J."/>
            <person name="Neumann-Schaal M."/>
            <person name="Geppert A."/>
            <person name="Luckner M."/>
            <person name="Wanner G."/>
            <person name="Overmann J."/>
        </authorList>
    </citation>
    <scope>NUCLEOTIDE SEQUENCE [LARGE SCALE GENOMIC DNA]</scope>
    <source>
        <strain evidence="2 3">0125_3</strain>
    </source>
</reference>